<comment type="subunit">
    <text evidence="16">Component of the ribosome quality control complex (RQC).</text>
</comment>
<keyword evidence="13 16" id="KW-0862">Zinc</keyword>
<evidence type="ECO:0000256" key="1">
    <source>
        <dbReference type="ARBA" id="ARBA00000900"/>
    </source>
</evidence>
<feature type="region of interest" description="Disordered" evidence="17">
    <location>
        <begin position="1"/>
        <end position="81"/>
    </location>
</feature>
<dbReference type="SMART" id="SM00184">
    <property type="entry name" value="RING"/>
    <property type="match status" value="1"/>
</dbReference>
<dbReference type="InterPro" id="IPR001841">
    <property type="entry name" value="Znf_RING"/>
</dbReference>
<dbReference type="GO" id="GO:0005829">
    <property type="term" value="C:cytosol"/>
    <property type="evidence" value="ECO:0007669"/>
    <property type="project" value="UniProtKB-SubCell"/>
</dbReference>
<keyword evidence="10" id="KW-0677">Repeat</keyword>
<dbReference type="CDD" id="cd16491">
    <property type="entry name" value="RING-CH-C4HC3_LTN1"/>
    <property type="match status" value="1"/>
</dbReference>
<dbReference type="InterPro" id="IPR013083">
    <property type="entry name" value="Znf_RING/FYVE/PHD"/>
</dbReference>
<keyword evidence="7" id="KW-0963">Cytoplasm</keyword>
<evidence type="ECO:0000256" key="4">
    <source>
        <dbReference type="ARBA" id="ARBA00007997"/>
    </source>
</evidence>
<dbReference type="InterPro" id="IPR016024">
    <property type="entry name" value="ARM-type_fold"/>
</dbReference>
<dbReference type="EC" id="2.3.2.27" evidence="5 16"/>
<keyword evidence="12 16" id="KW-0833">Ubl conjugation pathway</keyword>
<feature type="region of interest" description="Disordered" evidence="17">
    <location>
        <begin position="419"/>
        <end position="451"/>
    </location>
</feature>
<dbReference type="InterPro" id="IPR054478">
    <property type="entry name" value="LTN1_UBC"/>
</dbReference>
<evidence type="ECO:0000256" key="11">
    <source>
        <dbReference type="ARBA" id="ARBA00022771"/>
    </source>
</evidence>
<evidence type="ECO:0000256" key="6">
    <source>
        <dbReference type="ARBA" id="ARBA00017157"/>
    </source>
</evidence>
<evidence type="ECO:0000259" key="18">
    <source>
        <dbReference type="PROSITE" id="PS50089"/>
    </source>
</evidence>
<feature type="domain" description="RING-type" evidence="18">
    <location>
        <begin position="1805"/>
        <end position="1853"/>
    </location>
</feature>
<name>A0A316V1Y3_9BASI</name>
<keyword evidence="11 15" id="KW-0863">Zinc-finger</keyword>
<dbReference type="EMBL" id="KZ819662">
    <property type="protein sequence ID" value="PWN31008.1"/>
    <property type="molecule type" value="Genomic_DNA"/>
</dbReference>
<evidence type="ECO:0000256" key="10">
    <source>
        <dbReference type="ARBA" id="ARBA00022737"/>
    </source>
</evidence>
<feature type="region of interest" description="Disordered" evidence="17">
    <location>
        <begin position="268"/>
        <end position="294"/>
    </location>
</feature>
<dbReference type="FunFam" id="3.30.40.10:FF:000038">
    <property type="entry name" value="E3 ubiquitin-protein ligase listerin"/>
    <property type="match status" value="1"/>
</dbReference>
<proteinExistence type="inferred from homology"/>
<evidence type="ECO:0000256" key="3">
    <source>
        <dbReference type="ARBA" id="ARBA00004906"/>
    </source>
</evidence>
<evidence type="ECO:0000256" key="14">
    <source>
        <dbReference type="ARBA" id="ARBA00055150"/>
    </source>
</evidence>
<dbReference type="PROSITE" id="PS50089">
    <property type="entry name" value="ZF_RING_2"/>
    <property type="match status" value="1"/>
</dbReference>
<evidence type="ECO:0000256" key="15">
    <source>
        <dbReference type="PROSITE-ProRule" id="PRU00175"/>
    </source>
</evidence>
<evidence type="ECO:0000313" key="20">
    <source>
        <dbReference type="Proteomes" id="UP000245884"/>
    </source>
</evidence>
<dbReference type="GO" id="GO:1990116">
    <property type="term" value="P:ribosome-associated ubiquitin-dependent protein catabolic process"/>
    <property type="evidence" value="ECO:0007669"/>
    <property type="project" value="UniProtKB-UniRule"/>
</dbReference>
<keyword evidence="20" id="KW-1185">Reference proteome</keyword>
<feature type="compositionally biased region" description="Acidic residues" evidence="17">
    <location>
        <begin position="423"/>
        <end position="445"/>
    </location>
</feature>
<comment type="pathway">
    <text evidence="3 16">Protein modification; protein ubiquitination.</text>
</comment>
<feature type="region of interest" description="Disordered" evidence="17">
    <location>
        <begin position="1459"/>
        <end position="1484"/>
    </location>
</feature>
<evidence type="ECO:0000256" key="12">
    <source>
        <dbReference type="ARBA" id="ARBA00022786"/>
    </source>
</evidence>
<dbReference type="GO" id="GO:0008270">
    <property type="term" value="F:zinc ion binding"/>
    <property type="evidence" value="ECO:0007669"/>
    <property type="project" value="UniProtKB-KW"/>
</dbReference>
<dbReference type="UniPathway" id="UPA00143"/>
<dbReference type="GO" id="GO:1990112">
    <property type="term" value="C:RQC complex"/>
    <property type="evidence" value="ECO:0007669"/>
    <property type="project" value="UniProtKB-UniRule"/>
</dbReference>
<evidence type="ECO:0000256" key="2">
    <source>
        <dbReference type="ARBA" id="ARBA00004514"/>
    </source>
</evidence>
<dbReference type="InterPro" id="IPR039804">
    <property type="entry name" value="RING-CH-C4HC3_LTN1"/>
</dbReference>
<dbReference type="GO" id="GO:0061630">
    <property type="term" value="F:ubiquitin protein ligase activity"/>
    <property type="evidence" value="ECO:0007669"/>
    <property type="project" value="UniProtKB-UniRule"/>
</dbReference>
<comment type="function">
    <text evidence="14">E3 ubiquitin-protein ligase component of the ribosome quality control complex (RQC), a ribosome-associated complex that mediates ubiquitination and extraction of incompletely synthesized nascent chains for proteasomal degradation. Mediates ubiquitination of proteins derived from mRNAs lacking stop codons (non-stop proteins) and other translation arrest products induced by poly-lysine sequences and tandem rare codons. Ubiquitination leads to CDC48 recruitment for extraction and degradation of the incomplete translation product. May indirectly play a role in chromatin function and transcription.</text>
</comment>
<reference evidence="19 20" key="1">
    <citation type="journal article" date="2018" name="Mol. Biol. Evol.">
        <title>Broad Genomic Sampling Reveals a Smut Pathogenic Ancestry of the Fungal Clade Ustilaginomycotina.</title>
        <authorList>
            <person name="Kijpornyongpan T."/>
            <person name="Mondo S.J."/>
            <person name="Barry K."/>
            <person name="Sandor L."/>
            <person name="Lee J."/>
            <person name="Lipzen A."/>
            <person name="Pangilinan J."/>
            <person name="LaButti K."/>
            <person name="Hainaut M."/>
            <person name="Henrissat B."/>
            <person name="Grigoriev I.V."/>
            <person name="Spatafora J.W."/>
            <person name="Aime M.C."/>
        </authorList>
    </citation>
    <scope>NUCLEOTIDE SEQUENCE [LARGE SCALE GENOMIC DNA]</scope>
    <source>
        <strain evidence="19 20">MCA 5214</strain>
    </source>
</reference>
<keyword evidence="8 16" id="KW-0808">Transferase</keyword>
<evidence type="ECO:0000256" key="9">
    <source>
        <dbReference type="ARBA" id="ARBA00022723"/>
    </source>
</evidence>
<gene>
    <name evidence="19" type="ORF">BDZ90DRAFT_31188</name>
</gene>
<protein>
    <recommendedName>
        <fullName evidence="6 16">E3 ubiquitin-protein ligase listerin</fullName>
        <ecNumber evidence="5 16">2.3.2.27</ecNumber>
    </recommendedName>
    <alternativeName>
        <fullName evidence="16">RING-type E3 ubiquitin transferase listerin</fullName>
    </alternativeName>
</protein>
<keyword evidence="9 16" id="KW-0479">Metal-binding</keyword>
<feature type="compositionally biased region" description="Basic and acidic residues" evidence="17">
    <location>
        <begin position="278"/>
        <end position="294"/>
    </location>
</feature>
<comment type="catalytic activity">
    <reaction evidence="1 16">
        <text>S-ubiquitinyl-[E2 ubiquitin-conjugating enzyme]-L-cysteine + [acceptor protein]-L-lysine = [E2 ubiquitin-conjugating enzyme]-L-cysteine + N(6)-ubiquitinyl-[acceptor protein]-L-lysine.</text>
        <dbReference type="EC" id="2.3.2.27"/>
    </reaction>
</comment>
<evidence type="ECO:0000256" key="5">
    <source>
        <dbReference type="ARBA" id="ARBA00012483"/>
    </source>
</evidence>
<dbReference type="InterPro" id="IPR054476">
    <property type="entry name" value="Ltn1_N"/>
</dbReference>
<dbReference type="SUPFAM" id="SSF48371">
    <property type="entry name" value="ARM repeat"/>
    <property type="match status" value="1"/>
</dbReference>
<dbReference type="Pfam" id="PF22999">
    <property type="entry name" value="LTN1_E3_ligase_6th"/>
    <property type="match status" value="1"/>
</dbReference>
<dbReference type="Gene3D" id="3.30.40.10">
    <property type="entry name" value="Zinc/RING finger domain, C3HC4 (zinc finger)"/>
    <property type="match status" value="1"/>
</dbReference>
<evidence type="ECO:0000256" key="13">
    <source>
        <dbReference type="ARBA" id="ARBA00022833"/>
    </source>
</evidence>
<accession>A0A316V1Y3</accession>
<dbReference type="GO" id="GO:0072344">
    <property type="term" value="P:rescue of stalled ribosome"/>
    <property type="evidence" value="ECO:0007669"/>
    <property type="project" value="UniProtKB-UniRule"/>
</dbReference>
<comment type="subcellular location">
    <subcellularLocation>
        <location evidence="2">Cytoplasm</location>
        <location evidence="2">Cytosol</location>
    </subcellularLocation>
</comment>
<dbReference type="PANTHER" id="PTHR12389:SF0">
    <property type="entry name" value="E3 UBIQUITIN-PROTEIN LIGASE LISTERIN"/>
    <property type="match status" value="1"/>
</dbReference>
<feature type="compositionally biased region" description="Low complexity" evidence="17">
    <location>
        <begin position="1"/>
        <end position="16"/>
    </location>
</feature>
<feature type="compositionally biased region" description="Pro residues" evidence="17">
    <location>
        <begin position="64"/>
        <end position="76"/>
    </location>
</feature>
<dbReference type="GO" id="GO:0016567">
    <property type="term" value="P:protein ubiquitination"/>
    <property type="evidence" value="ECO:0007669"/>
    <property type="project" value="UniProtKB-UniPathway"/>
</dbReference>
<dbReference type="STRING" id="1569628.A0A316V1Y3"/>
<feature type="compositionally biased region" description="Basic residues" evidence="17">
    <location>
        <begin position="17"/>
        <end position="27"/>
    </location>
</feature>
<dbReference type="InterPro" id="IPR039795">
    <property type="entry name" value="LTN1/Rkr1"/>
</dbReference>
<dbReference type="GeneID" id="37031306"/>
<evidence type="ECO:0000313" key="19">
    <source>
        <dbReference type="EMBL" id="PWN31008.1"/>
    </source>
</evidence>
<sequence length="1856" mass="198767">MPANKKGSGKSSASSATRKKQAAKKAKKAGDGPDAVAPGTPKGPQRGQKKDKKSKKEPKKKVFIPPPKPPQPPPDPLDTLGLASLLPPGLVVLLRKAAKKDVVTRSRALEGLLAWVDGQGGEDEEAKMLSAEERESALVMMLPSWAHLFPRLAASPTRRLRLLTAQIHSRLLAPSLSTRGELTQSHQYIEPILGPWATLAWDTDRATSLTARESWEKSVTWGSDTEGEGDKLSLSDYLSQLANYLSLLLSQGSSAALASGSAAPALTRGQSFANGADGGRDAKNRDETNVEEDPRGIDARLAAGALGALTWIFSSNASVSDSCEELVNLLHSQEMWGALHSSPQHEGLGAGYPVTRTRAWELIEVLTAKHDGLLTQTLDIVAPIALSAAWEERDTSTQRQMLDALLPLLSKHPDAWKMAGEQADSDGDDDDDDDEDDEDSEEEAEAGVKEPKIVASTTSTLSTKLASFTAWVQSGCAGQPLQGLPTILIFLTTIHADLFPLEATPWDHFLNNFWASYESGLYDSGDRLPLNVFFNSYVECAAYLVGRVSKNSTEQAAQLARDHLGKVWREEVLDATEGREPIETRRTNPAAVTRLNSLRQGVDDRLASTIASLAKLNAATPLLDAIFGRLDEIAQGSIASSAAHIERAVSILSKLASSPSEGSTSILAQQVQSRVTKAADEAAQSTTTTSLDSRLLLLSSLLSHFPADLGPSSAAHSVAQDVLPTSITQQSINTSTLGKFISAYARAAPSSDVEKAVVTLVESAASVSDPKAKVATLQCLLDGLPSDVQLDAPSGTKLDDVALDVANELASGSKTEGEAFLSRILDQPGPLVDVETVKQILAILISHIHGAAREQRGSAESSLDQIAGILHHWVQKAPQQRLDQVRDIHLLEPLLTAAFMLKYLRQSGPHGSLSSLWDAVSSDAKATDAALEVLRDSVLDAQIEVVVVLEAARRFLGSSSTAGPSSKDVTALSILPSRQKMDEVLLEGLAATSSSPALAILDPLVTPKAGKSAAATSVQHDVEGLSLGVRSAYALLLTLEESRATAKANPWALPHLVFLATVCEDELSAAGSSRGLVEGSVDPARLQGILVRAVQVSSGILVSVGGSIAESWHKTATEALQRGLDGAVSSQDALLATLARLWQQCLIPSSDSRLPRIFSRLISGVLSFSSAGDQEATLWLRLGMSVESKAPLLSEAVILSTEPLVLETPFYDRMRNDVVSRLSATPPTKAASEGVRLLRLAVALAPPVESDVALVPQQRALFLLQGLQRWMASEEDFPDEVNTLVVDLFLHVAPIVQEMPGTHLDFFYDVLEENLELASLKEEASLPGLHATLQLLETLCELAGTNATLREVHKDHEEAIVELLQPLFASLATMSSAKGQQQAARTSLPLELTSDLLVSVVRRNSEGKSGKAFGQSTEHRVTLCKLLSSPMRSVQATAYRMLSASIRAHVQELIFQSAMDKGNEGGGGAEGANEGDGEKEATPVADAAQQLTTSKPTPVQKHRVELLPQLIEAVRSPLVATVEDLQEDADLCRATLSYLLCWLAIFEHFEGATPALRAVFSSQLQSDGALVASSLMPTVFDLVEPQRSGRTQSMTAAISASAQAASAPVVAYDPERFSLDELFLDSIDPSDVTSLRHLAAHVYLRSLIHLASSVREWFSSIKDRQLSIGVASFTTRHCSPLLTGRELSALRDPDSEARQQLLQDDAMSIKVLSSGTGGGGEVLATYTIDEHPLEMAIRLPSSYPLHPIEVKDVRRVGVAESTWRSWLLSVQRLVSTEGGGLVVDALLLFKRNAEAKFAGYEGAECAICYSIISPEDKRSLPNKHCKTCKHGFHAACLFRWVSTSGSATCPLCRSTL</sequence>
<dbReference type="Proteomes" id="UP000245884">
    <property type="component" value="Unassembled WGS sequence"/>
</dbReference>
<dbReference type="RefSeq" id="XP_025365620.1">
    <property type="nucleotide sequence ID" value="XM_025509483.1"/>
</dbReference>
<dbReference type="GO" id="GO:0043023">
    <property type="term" value="F:ribosomal large subunit binding"/>
    <property type="evidence" value="ECO:0007669"/>
    <property type="project" value="TreeGrafter"/>
</dbReference>
<feature type="compositionally biased region" description="Basic residues" evidence="17">
    <location>
        <begin position="47"/>
        <end position="62"/>
    </location>
</feature>
<organism evidence="19 20">
    <name type="scientific">Jaminaea rosea</name>
    <dbReference type="NCBI Taxonomy" id="1569628"/>
    <lineage>
        <taxon>Eukaryota</taxon>
        <taxon>Fungi</taxon>
        <taxon>Dikarya</taxon>
        <taxon>Basidiomycota</taxon>
        <taxon>Ustilaginomycotina</taxon>
        <taxon>Exobasidiomycetes</taxon>
        <taxon>Microstromatales</taxon>
        <taxon>Microstromatales incertae sedis</taxon>
        <taxon>Jaminaea</taxon>
    </lineage>
</organism>
<dbReference type="InterPro" id="IPR054477">
    <property type="entry name" value="LTN1_E3_ligase_6th"/>
</dbReference>
<evidence type="ECO:0000256" key="17">
    <source>
        <dbReference type="SAM" id="MobiDB-lite"/>
    </source>
</evidence>
<dbReference type="OrthoDB" id="6108at2759"/>
<evidence type="ECO:0000256" key="8">
    <source>
        <dbReference type="ARBA" id="ARBA00022679"/>
    </source>
</evidence>
<dbReference type="Pfam" id="PF22958">
    <property type="entry name" value="Ltn1_1st"/>
    <property type="match status" value="1"/>
</dbReference>
<dbReference type="PANTHER" id="PTHR12389">
    <property type="entry name" value="ZINC FINGER PROTEIN 294"/>
    <property type="match status" value="1"/>
</dbReference>
<evidence type="ECO:0000256" key="16">
    <source>
        <dbReference type="RuleBase" id="RU367090"/>
    </source>
</evidence>
<dbReference type="Pfam" id="PF23009">
    <property type="entry name" value="UBC_like"/>
    <property type="match status" value="1"/>
</dbReference>
<comment type="function">
    <text evidence="16">E3 ubiquitin-protein ligase. Component of the ribosome quality control complex (RQC), a ribosome-associated complex that mediates ubiquitination and extraction of incompletely synthesized nascent chains for proteasomal degradation.</text>
</comment>
<dbReference type="SUPFAM" id="SSF57850">
    <property type="entry name" value="RING/U-box"/>
    <property type="match status" value="1"/>
</dbReference>
<evidence type="ECO:0000256" key="7">
    <source>
        <dbReference type="ARBA" id="ARBA00022490"/>
    </source>
</evidence>
<dbReference type="Pfam" id="PF13639">
    <property type="entry name" value="zf-RING_2"/>
    <property type="match status" value="1"/>
</dbReference>
<comment type="similarity">
    <text evidence="4 16">Belongs to the LTN1 family.</text>
</comment>